<keyword evidence="3 5" id="KW-0378">Hydrolase</keyword>
<evidence type="ECO:0000256" key="8">
    <source>
        <dbReference type="RuleBase" id="RU000548"/>
    </source>
</evidence>
<evidence type="ECO:0000256" key="2">
    <source>
        <dbReference type="ARBA" id="ARBA00022563"/>
    </source>
</evidence>
<dbReference type="GO" id="GO:0071269">
    <property type="term" value="P:L-homocysteine biosynthetic process"/>
    <property type="evidence" value="ECO:0007669"/>
    <property type="project" value="UniProtKB-UniRule"/>
</dbReference>
<feature type="binding site" evidence="5 7">
    <location>
        <position position="281"/>
    </location>
    <ligand>
        <name>NAD(+)</name>
        <dbReference type="ChEBI" id="CHEBI:57540"/>
    </ligand>
</feature>
<dbReference type="PROSITE" id="PS00738">
    <property type="entry name" value="ADOHCYASE_1"/>
    <property type="match status" value="1"/>
</dbReference>
<evidence type="ECO:0000313" key="11">
    <source>
        <dbReference type="EMBL" id="SCW62393.1"/>
    </source>
</evidence>
<dbReference type="SMART" id="SM00996">
    <property type="entry name" value="AdoHcyase"/>
    <property type="match status" value="1"/>
</dbReference>
<dbReference type="NCBIfam" id="TIGR00936">
    <property type="entry name" value="ahcY"/>
    <property type="match status" value="1"/>
</dbReference>
<evidence type="ECO:0000256" key="3">
    <source>
        <dbReference type="ARBA" id="ARBA00022801"/>
    </source>
</evidence>
<comment type="cofactor">
    <cofactor evidence="5 7 8">
        <name>NAD(+)</name>
        <dbReference type="ChEBI" id="CHEBI:57540"/>
    </cofactor>
    <text evidence="5 7 8">Binds 1 NAD(+) per subunit.</text>
</comment>
<dbReference type="Pfam" id="PF00670">
    <property type="entry name" value="AdoHcyase_NAD"/>
    <property type="match status" value="1"/>
</dbReference>
<feature type="binding site" evidence="5">
    <location>
        <begin position="258"/>
        <end position="263"/>
    </location>
    <ligand>
        <name>NAD(+)</name>
        <dbReference type="ChEBI" id="CHEBI:57540"/>
    </ligand>
</feature>
<dbReference type="PIRSF" id="PIRSF001109">
    <property type="entry name" value="Ad_hcy_hydrolase"/>
    <property type="match status" value="1"/>
</dbReference>
<dbReference type="InterPro" id="IPR042172">
    <property type="entry name" value="Adenosylhomocyst_ase-like_sf"/>
</dbReference>
<dbReference type="InterPro" id="IPR020082">
    <property type="entry name" value="S-Ado-L-homoCys_hydrolase_CS"/>
</dbReference>
<comment type="subcellular location">
    <subcellularLocation>
        <location evidence="5">Cytoplasm</location>
    </subcellularLocation>
</comment>
<dbReference type="EC" id="3.13.2.1" evidence="5"/>
<dbReference type="PANTHER" id="PTHR23420:SF0">
    <property type="entry name" value="ADENOSYLHOMOCYSTEINASE"/>
    <property type="match status" value="1"/>
</dbReference>
<comment type="similarity">
    <text evidence="1 5 9">Belongs to the adenosylhomocysteinase family.</text>
</comment>
<dbReference type="EMBL" id="FMTP01000002">
    <property type="protein sequence ID" value="SCW62393.1"/>
    <property type="molecule type" value="Genomic_DNA"/>
</dbReference>
<dbReference type="InterPro" id="IPR000043">
    <property type="entry name" value="Adenosylhomocysteinase-like"/>
</dbReference>
<feature type="binding site" evidence="5">
    <location>
        <position position="316"/>
    </location>
    <ligand>
        <name>NAD(+)</name>
        <dbReference type="ChEBI" id="CHEBI:57540"/>
    </ligand>
</feature>
<evidence type="ECO:0000256" key="9">
    <source>
        <dbReference type="RuleBase" id="RU004166"/>
    </source>
</evidence>
<evidence type="ECO:0000256" key="1">
    <source>
        <dbReference type="ARBA" id="ARBA00007122"/>
    </source>
</evidence>
<keyword evidence="4 5" id="KW-0520">NAD</keyword>
<dbReference type="CDD" id="cd00401">
    <property type="entry name" value="SAHH"/>
    <property type="match status" value="1"/>
</dbReference>
<comment type="catalytic activity">
    <reaction evidence="5 8">
        <text>S-adenosyl-L-homocysteine + H2O = L-homocysteine + adenosine</text>
        <dbReference type="Rhea" id="RHEA:21708"/>
        <dbReference type="ChEBI" id="CHEBI:15377"/>
        <dbReference type="ChEBI" id="CHEBI:16335"/>
        <dbReference type="ChEBI" id="CHEBI:57856"/>
        <dbReference type="ChEBI" id="CHEBI:58199"/>
        <dbReference type="EC" id="3.13.2.1"/>
    </reaction>
</comment>
<organism evidence="11 12">
    <name type="scientific">Ancylobacter rudongensis</name>
    <dbReference type="NCBI Taxonomy" id="177413"/>
    <lineage>
        <taxon>Bacteria</taxon>
        <taxon>Pseudomonadati</taxon>
        <taxon>Pseudomonadota</taxon>
        <taxon>Alphaproteobacteria</taxon>
        <taxon>Hyphomicrobiales</taxon>
        <taxon>Xanthobacteraceae</taxon>
        <taxon>Ancylobacter</taxon>
    </lineage>
</organism>
<evidence type="ECO:0000313" key="12">
    <source>
        <dbReference type="Proteomes" id="UP000198889"/>
    </source>
</evidence>
<dbReference type="GO" id="GO:0033353">
    <property type="term" value="P:S-adenosylmethionine cycle"/>
    <property type="evidence" value="ECO:0007669"/>
    <property type="project" value="TreeGrafter"/>
</dbReference>
<dbReference type="Pfam" id="PF05221">
    <property type="entry name" value="AdoHcyase"/>
    <property type="match status" value="1"/>
</dbReference>
<feature type="binding site" evidence="5 7">
    <location>
        <begin position="195"/>
        <end position="197"/>
    </location>
    <ligand>
        <name>NAD(+)</name>
        <dbReference type="ChEBI" id="CHEBI:57540"/>
    </ligand>
</feature>
<comment type="pathway">
    <text evidence="5 8">Amino-acid biosynthesis; L-homocysteine biosynthesis; L-homocysteine from S-adenosyl-L-homocysteine: step 1/1.</text>
</comment>
<name>A0A1G4RZJ8_9HYPH</name>
<feature type="domain" description="S-adenosyl-L-homocysteine hydrolase NAD binding" evidence="10">
    <location>
        <begin position="229"/>
        <end position="388"/>
    </location>
</feature>
<feature type="binding site" evidence="5 6">
    <location>
        <position position="228"/>
    </location>
    <ligand>
        <name>substrate</name>
    </ligand>
</feature>
<feature type="binding site" evidence="7">
    <location>
        <begin position="260"/>
        <end position="265"/>
    </location>
    <ligand>
        <name>NAD(+)</name>
        <dbReference type="ChEBI" id="CHEBI:57540"/>
    </ligand>
</feature>
<dbReference type="HAMAP" id="MF_00563">
    <property type="entry name" value="AdoHcyase"/>
    <property type="match status" value="1"/>
</dbReference>
<evidence type="ECO:0000256" key="4">
    <source>
        <dbReference type="ARBA" id="ARBA00023027"/>
    </source>
</evidence>
<evidence type="ECO:0000256" key="6">
    <source>
        <dbReference type="PIRSR" id="PIRSR001109-1"/>
    </source>
</evidence>
<dbReference type="GO" id="GO:0004013">
    <property type="term" value="F:adenosylhomocysteinase activity"/>
    <property type="evidence" value="ECO:0007669"/>
    <property type="project" value="UniProtKB-UniRule"/>
</dbReference>
<keyword evidence="12" id="KW-1185">Reference proteome</keyword>
<evidence type="ECO:0000256" key="7">
    <source>
        <dbReference type="PIRSR" id="PIRSR001109-2"/>
    </source>
</evidence>
<keyword evidence="2 5" id="KW-0554">One-carbon metabolism</keyword>
<dbReference type="NCBIfam" id="NF004005">
    <property type="entry name" value="PRK05476.2-3"/>
    <property type="match status" value="1"/>
</dbReference>
<feature type="binding site" evidence="7">
    <location>
        <position position="389"/>
    </location>
    <ligand>
        <name>NAD(+)</name>
        <dbReference type="ChEBI" id="CHEBI:57540"/>
    </ligand>
</feature>
<feature type="binding site" evidence="5 6">
    <location>
        <position position="194"/>
    </location>
    <ligand>
        <name>substrate</name>
    </ligand>
</feature>
<dbReference type="PROSITE" id="PS00739">
    <property type="entry name" value="ADOHCYASE_2"/>
    <property type="match status" value="1"/>
</dbReference>
<comment type="function">
    <text evidence="5">May play a key role in the regulation of the intracellular concentration of adenosylhomocysteine.</text>
</comment>
<dbReference type="Gene3D" id="3.40.50.1480">
    <property type="entry name" value="Adenosylhomocysteinase-like"/>
    <property type="match status" value="1"/>
</dbReference>
<dbReference type="GO" id="GO:0005829">
    <property type="term" value="C:cytosol"/>
    <property type="evidence" value="ECO:0007669"/>
    <property type="project" value="TreeGrafter"/>
</dbReference>
<feature type="binding site" evidence="5 7">
    <location>
        <begin position="337"/>
        <end position="339"/>
    </location>
    <ligand>
        <name>NAD(+)</name>
        <dbReference type="ChEBI" id="CHEBI:57540"/>
    </ligand>
</feature>
<dbReference type="SUPFAM" id="SSF52283">
    <property type="entry name" value="Formate/glycerate dehydrogenase catalytic domain-like"/>
    <property type="match status" value="1"/>
</dbReference>
<feature type="binding site" evidence="5 6">
    <location>
        <position position="224"/>
    </location>
    <ligand>
        <name>substrate</name>
    </ligand>
</feature>
<evidence type="ECO:0000259" key="10">
    <source>
        <dbReference type="SMART" id="SM00997"/>
    </source>
</evidence>
<feature type="binding site" evidence="5 6">
    <location>
        <position position="132"/>
    </location>
    <ligand>
        <name>substrate</name>
    </ligand>
</feature>
<dbReference type="Gene3D" id="3.40.50.720">
    <property type="entry name" value="NAD(P)-binding Rossmann-like Domain"/>
    <property type="match status" value="1"/>
</dbReference>
<dbReference type="PANTHER" id="PTHR23420">
    <property type="entry name" value="ADENOSYLHOMOCYSTEINASE"/>
    <property type="match status" value="1"/>
</dbReference>
<dbReference type="SUPFAM" id="SSF51735">
    <property type="entry name" value="NAD(P)-binding Rossmann-fold domains"/>
    <property type="match status" value="1"/>
</dbReference>
<sequence>MAAATDYIVKDINLAPFGRKELSIAETEMPGLMATREEYGPSQPLKGARIAGSLHMTIQTGVLIETLVALGADVRWVSCNIYSTQDHAAAAIAAAGVPVFAIKGEKLTEYWDYTAKLFDWHGGGYPNMILDDGGDATMYVHLGLRAENGDTAFLDAPGSEEEEVFFALLKKQLKEKPKGYFKAIADSIKGVSEETTTGVHRLYDMQKAGTLLWPAINVNDSVTKSKFDNLYGCRESLVDGIRRGTDVMMSGKVAMVAGFGDVGKGSAASLRQAGCRVMVSEVDPICALQAAMEGYQVVTMEEAAPIADIFVTATGNKDIITIEHMRAMKDRAIVCNIGHFDNEIQIASLKNLKWDNIKPQVDEITFPDGKRMILLSEGRLVNLGNAMGHPSFVMSASFTNQTLAQIELYANNKDGKYKKEVYVLPKSLDEKVAMLHLAKIGVKLTKLRPEQADYIGVTVEGPFKSDQYRY</sequence>
<proteinExistence type="inferred from homology"/>
<feature type="binding site" evidence="5 7">
    <location>
        <position position="382"/>
    </location>
    <ligand>
        <name>NAD(+)</name>
        <dbReference type="ChEBI" id="CHEBI:57540"/>
    </ligand>
</feature>
<dbReference type="STRING" id="177413.SAMN05660859_2061"/>
<dbReference type="FunFam" id="3.40.50.720:FF:000004">
    <property type="entry name" value="Adenosylhomocysteinase"/>
    <property type="match status" value="1"/>
</dbReference>
<dbReference type="InterPro" id="IPR036291">
    <property type="entry name" value="NAD(P)-bd_dom_sf"/>
</dbReference>
<keyword evidence="5" id="KW-0963">Cytoplasm</keyword>
<dbReference type="SMART" id="SM00997">
    <property type="entry name" value="AdoHcyase_NAD"/>
    <property type="match status" value="1"/>
</dbReference>
<dbReference type="RefSeq" id="WP_091438681.1">
    <property type="nucleotide sequence ID" value="NZ_FMTP01000002.1"/>
</dbReference>
<dbReference type="AlphaFoldDB" id="A0A1G4RZJ8"/>
<dbReference type="InterPro" id="IPR015878">
    <property type="entry name" value="Ado_hCys_hydrolase_NAD-bd"/>
</dbReference>
<dbReference type="Proteomes" id="UP000198889">
    <property type="component" value="Unassembled WGS sequence"/>
</dbReference>
<reference evidence="12" key="1">
    <citation type="submission" date="2016-10" db="EMBL/GenBank/DDBJ databases">
        <authorList>
            <person name="Varghese N."/>
            <person name="Submissions S."/>
        </authorList>
    </citation>
    <scope>NUCLEOTIDE SEQUENCE [LARGE SCALE GENOMIC DNA]</scope>
    <source>
        <strain evidence="12">CGMCC 1.1761</strain>
    </source>
</reference>
<accession>A0A1G4RZJ8</accession>
<protein>
    <recommendedName>
        <fullName evidence="5">Adenosylhomocysteinase</fullName>
        <ecNumber evidence="5">3.13.2.1</ecNumber>
    </recommendedName>
    <alternativeName>
        <fullName evidence="5">S-adenosyl-L-homocysteine hydrolase</fullName>
        <shortName evidence="5">AdoHcyase</shortName>
    </alternativeName>
</protein>
<feature type="binding site" evidence="5 6">
    <location>
        <position position="57"/>
    </location>
    <ligand>
        <name>substrate</name>
    </ligand>
</feature>
<dbReference type="GO" id="GO:0006730">
    <property type="term" value="P:one-carbon metabolic process"/>
    <property type="evidence" value="ECO:0007669"/>
    <property type="project" value="UniProtKB-UniRule"/>
</dbReference>
<evidence type="ECO:0000256" key="5">
    <source>
        <dbReference type="HAMAP-Rule" id="MF_00563"/>
    </source>
</evidence>
<gene>
    <name evidence="5" type="primary">ahcY</name>
    <name evidence="11" type="ORF">SAMN05660859_2061</name>
</gene>
<feature type="binding site" evidence="5">
    <location>
        <position position="229"/>
    </location>
    <ligand>
        <name>NAD(+)</name>
        <dbReference type="ChEBI" id="CHEBI:57540"/>
    </ligand>
</feature>
<dbReference type="UniPathway" id="UPA00314">
    <property type="reaction ID" value="UER00076"/>
</dbReference>